<dbReference type="Proteomes" id="UP000095746">
    <property type="component" value="Unassembled WGS sequence"/>
</dbReference>
<proteinExistence type="predicted"/>
<organism evidence="1 2">
    <name type="scientific">Flavonifractor plautii</name>
    <name type="common">Fusobacterium plautii</name>
    <dbReference type="NCBI Taxonomy" id="292800"/>
    <lineage>
        <taxon>Bacteria</taxon>
        <taxon>Bacillati</taxon>
        <taxon>Bacillota</taxon>
        <taxon>Clostridia</taxon>
        <taxon>Eubacteriales</taxon>
        <taxon>Oscillospiraceae</taxon>
        <taxon>Flavonifractor</taxon>
    </lineage>
</organism>
<gene>
    <name evidence="1" type="ORF">ERS852411_02867</name>
</gene>
<evidence type="ECO:0000313" key="2">
    <source>
        <dbReference type="Proteomes" id="UP000095746"/>
    </source>
</evidence>
<dbReference type="AlphaFoldDB" id="A0A174LGM5"/>
<protein>
    <submittedName>
        <fullName evidence="1">Uncharacterized protein</fullName>
    </submittedName>
</protein>
<sequence>MLPPYSSQVVSLKVPEKLPSGLTYSTVPQLPAPLANTNSYCLSSAKVKPCSTAGCGAPVASGCSEGVGGGRVSPQPARVRAITPARAKAAVLFIRI</sequence>
<dbReference type="EMBL" id="CYZT01000292">
    <property type="protein sequence ID" value="CUP23494.1"/>
    <property type="molecule type" value="Genomic_DNA"/>
</dbReference>
<name>A0A174LGM5_FLAPL</name>
<reference evidence="1 2" key="1">
    <citation type="submission" date="2015-09" db="EMBL/GenBank/DDBJ databases">
        <authorList>
            <consortium name="Pathogen Informatics"/>
        </authorList>
    </citation>
    <scope>NUCLEOTIDE SEQUENCE [LARGE SCALE GENOMIC DNA]</scope>
    <source>
        <strain evidence="1 2">2789STDY5608854</strain>
    </source>
</reference>
<accession>A0A174LGM5</accession>
<evidence type="ECO:0000313" key="1">
    <source>
        <dbReference type="EMBL" id="CUP23494.1"/>
    </source>
</evidence>